<sequence>MFGLGISELLIIAIIAIIFLGPEKLPEAMVKGAKFFKTFKNSINDVKSSFEQEMKIQELKEEALTYKKKLDEAATSARKVISFDELEEIKKTTQGVNDSLKELENSVKESVSHPTPISSEETKITTAEALPSSTASQIPETKKEVTA</sequence>
<keyword evidence="13" id="KW-1185">Reference proteome</keyword>
<feature type="region of interest" description="Disordered" evidence="10">
    <location>
        <begin position="104"/>
        <end position="147"/>
    </location>
</feature>
<keyword evidence="3 9" id="KW-1003">Cell membrane</keyword>
<evidence type="ECO:0000256" key="9">
    <source>
        <dbReference type="HAMAP-Rule" id="MF_00237"/>
    </source>
</evidence>
<dbReference type="InterPro" id="IPR003369">
    <property type="entry name" value="TatA/B/E"/>
</dbReference>
<dbReference type="NCBIfam" id="TIGR01410">
    <property type="entry name" value="tatB"/>
    <property type="match status" value="1"/>
</dbReference>
<evidence type="ECO:0000256" key="11">
    <source>
        <dbReference type="SAM" id="Phobius"/>
    </source>
</evidence>
<dbReference type="GO" id="GO:0033281">
    <property type="term" value="C:TAT protein transport complex"/>
    <property type="evidence" value="ECO:0007669"/>
    <property type="project" value="UniProtKB-UniRule"/>
</dbReference>
<dbReference type="AlphaFoldDB" id="D1B300"/>
<dbReference type="STRING" id="525898.Sdel_1452"/>
<evidence type="ECO:0000256" key="4">
    <source>
        <dbReference type="ARBA" id="ARBA00022692"/>
    </source>
</evidence>
<keyword evidence="8 9" id="KW-0472">Membrane</keyword>
<keyword evidence="5 9" id="KW-0653">Protein transport</keyword>
<name>D1B300_SULD5</name>
<dbReference type="OrthoDB" id="5373084at2"/>
<dbReference type="Pfam" id="PF02416">
    <property type="entry name" value="TatA_B_E"/>
    <property type="match status" value="1"/>
</dbReference>
<keyword evidence="2 9" id="KW-0813">Transport</keyword>
<dbReference type="EMBL" id="CP001816">
    <property type="protein sequence ID" value="ACZ12470.1"/>
    <property type="molecule type" value="Genomic_DNA"/>
</dbReference>
<evidence type="ECO:0000313" key="13">
    <source>
        <dbReference type="Proteomes" id="UP000002222"/>
    </source>
</evidence>
<proteinExistence type="inferred from homology"/>
<gene>
    <name evidence="12" type="ordered locus">Sdel_1452</name>
</gene>
<dbReference type="HAMAP" id="MF_00237">
    <property type="entry name" value="TatB"/>
    <property type="match status" value="1"/>
</dbReference>
<protein>
    <recommendedName>
        <fullName evidence="9">Sec-independent protein translocase protein TatB homolog</fullName>
    </recommendedName>
</protein>
<dbReference type="HOGENOM" id="CLU_086034_0_1_7"/>
<reference evidence="13" key="1">
    <citation type="submission" date="2009-11" db="EMBL/GenBank/DDBJ databases">
        <title>The complete genome of Sulfurospirillum deleyianum DSM 6946.</title>
        <authorList>
            <consortium name="US DOE Joint Genome Institute (JGI-PGF)"/>
            <person name="Lucas S."/>
            <person name="Copeland A."/>
            <person name="Lapidus A."/>
            <person name="Glavina del Rio T."/>
            <person name="Dalin E."/>
            <person name="Tice H."/>
            <person name="Bruce D."/>
            <person name="Goodwin L."/>
            <person name="Pitluck S."/>
            <person name="Kyrpides N."/>
            <person name="Mavromatis K."/>
            <person name="Ivanova N."/>
            <person name="Ovchinnikova G."/>
            <person name="Munk A.C."/>
            <person name="Lu M."/>
            <person name="Brettin T."/>
            <person name="Detter J.C."/>
            <person name="Han C."/>
            <person name="Tapia R."/>
            <person name="Larimer F."/>
            <person name="Land M."/>
            <person name="Hauser L."/>
            <person name="Markowitz V."/>
            <person name="Cheng J.F."/>
            <person name="Hugenholtz P."/>
            <person name="Woyke T."/>
            <person name="Wu D."/>
            <person name="Aumann P."/>
            <person name="Schneider S."/>
            <person name="Lang E."/>
            <person name="Spring S."/>
            <person name="Klenk H.P."/>
            <person name="Eisen J.A."/>
        </authorList>
    </citation>
    <scope>NUCLEOTIDE SEQUENCE [LARGE SCALE GENOMIC DNA]</scope>
    <source>
        <strain evidence="13">ATCC 51133 / DSM 6946 / 5175</strain>
    </source>
</reference>
<evidence type="ECO:0000256" key="5">
    <source>
        <dbReference type="ARBA" id="ARBA00022927"/>
    </source>
</evidence>
<dbReference type="PANTHER" id="PTHR33162">
    <property type="entry name" value="SEC-INDEPENDENT PROTEIN TRANSLOCASE PROTEIN TATA, CHLOROPLASTIC"/>
    <property type="match status" value="1"/>
</dbReference>
<dbReference type="InterPro" id="IPR018448">
    <property type="entry name" value="TatB"/>
</dbReference>
<dbReference type="GO" id="GO:0043953">
    <property type="term" value="P:protein transport by the Tat complex"/>
    <property type="evidence" value="ECO:0007669"/>
    <property type="project" value="UniProtKB-UniRule"/>
</dbReference>
<comment type="similarity">
    <text evidence="9">Belongs to the TatB family.</text>
</comment>
<evidence type="ECO:0000256" key="10">
    <source>
        <dbReference type="SAM" id="MobiDB-lite"/>
    </source>
</evidence>
<organism evidence="12 13">
    <name type="scientific">Sulfurospirillum deleyianum (strain ATCC 51133 / DSM 6946 / 5175)</name>
    <dbReference type="NCBI Taxonomy" id="525898"/>
    <lineage>
        <taxon>Bacteria</taxon>
        <taxon>Pseudomonadati</taxon>
        <taxon>Campylobacterota</taxon>
        <taxon>Epsilonproteobacteria</taxon>
        <taxon>Campylobacterales</taxon>
        <taxon>Sulfurospirillaceae</taxon>
        <taxon>Sulfurospirillum</taxon>
    </lineage>
</organism>
<dbReference type="eggNOG" id="COG1826">
    <property type="taxonomic scope" value="Bacteria"/>
</dbReference>
<evidence type="ECO:0000256" key="1">
    <source>
        <dbReference type="ARBA" id="ARBA00004167"/>
    </source>
</evidence>
<accession>D1B300</accession>
<keyword evidence="9" id="KW-0997">Cell inner membrane</keyword>
<keyword evidence="4 9" id="KW-0812">Transmembrane</keyword>
<evidence type="ECO:0000256" key="7">
    <source>
        <dbReference type="ARBA" id="ARBA00023010"/>
    </source>
</evidence>
<keyword evidence="6 9" id="KW-1133">Transmembrane helix</keyword>
<evidence type="ECO:0000256" key="6">
    <source>
        <dbReference type="ARBA" id="ARBA00022989"/>
    </source>
</evidence>
<dbReference type="PANTHER" id="PTHR33162:SF1">
    <property type="entry name" value="SEC-INDEPENDENT PROTEIN TRANSLOCASE PROTEIN TATA, CHLOROPLASTIC"/>
    <property type="match status" value="1"/>
</dbReference>
<reference evidence="12 13" key="2">
    <citation type="journal article" date="2010" name="Stand. Genomic Sci.">
        <title>Complete genome sequence of Sulfurospirillum deleyianum type strain (5175).</title>
        <authorList>
            <person name="Sikorski J."/>
            <person name="Lapidus A."/>
            <person name="Copeland A."/>
            <person name="Glavina Del Rio T."/>
            <person name="Nolan M."/>
            <person name="Lucas S."/>
            <person name="Chen F."/>
            <person name="Tice H."/>
            <person name="Cheng J.F."/>
            <person name="Saunders E."/>
            <person name="Bruce D."/>
            <person name="Goodwin L."/>
            <person name="Pitluck S."/>
            <person name="Ovchinnikova G."/>
            <person name="Pati A."/>
            <person name="Ivanova N."/>
            <person name="Mavromatis K."/>
            <person name="Chen A."/>
            <person name="Palaniappan K."/>
            <person name="Chain P."/>
            <person name="Land M."/>
            <person name="Hauser L."/>
            <person name="Chang Y.J."/>
            <person name="Jeffries C.D."/>
            <person name="Brettin T."/>
            <person name="Detter J.C."/>
            <person name="Han C."/>
            <person name="Rohde M."/>
            <person name="Lang E."/>
            <person name="Spring S."/>
            <person name="Goker M."/>
            <person name="Bristow J."/>
            <person name="Eisen J.A."/>
            <person name="Markowitz V."/>
            <person name="Hugenholtz P."/>
            <person name="Kyrpides N.C."/>
            <person name="Klenk H.P."/>
        </authorList>
    </citation>
    <scope>NUCLEOTIDE SEQUENCE [LARGE SCALE GENOMIC DNA]</scope>
    <source>
        <strain evidence="13">ATCC 51133 / DSM 6946 / 5175</strain>
    </source>
</reference>
<evidence type="ECO:0000313" key="12">
    <source>
        <dbReference type="EMBL" id="ACZ12470.1"/>
    </source>
</evidence>
<dbReference type="RefSeq" id="WP_012857221.1">
    <property type="nucleotide sequence ID" value="NC_013512.1"/>
</dbReference>
<dbReference type="Proteomes" id="UP000002222">
    <property type="component" value="Chromosome"/>
</dbReference>
<keyword evidence="7 9" id="KW-0811">Translocation</keyword>
<evidence type="ECO:0000256" key="8">
    <source>
        <dbReference type="ARBA" id="ARBA00023136"/>
    </source>
</evidence>
<evidence type="ECO:0000256" key="2">
    <source>
        <dbReference type="ARBA" id="ARBA00022448"/>
    </source>
</evidence>
<comment type="subcellular location">
    <subcellularLocation>
        <location evidence="9">Cell inner membrane</location>
        <topology evidence="9">Single-pass membrane protein</topology>
    </subcellularLocation>
    <subcellularLocation>
        <location evidence="1">Membrane</location>
        <topology evidence="1">Single-pass membrane protein</topology>
    </subcellularLocation>
</comment>
<evidence type="ECO:0000256" key="3">
    <source>
        <dbReference type="ARBA" id="ARBA00022475"/>
    </source>
</evidence>
<dbReference type="Gene3D" id="1.20.5.3310">
    <property type="match status" value="1"/>
</dbReference>
<feature type="transmembrane region" description="Helical" evidence="11">
    <location>
        <begin position="6"/>
        <end position="22"/>
    </location>
</feature>
<dbReference type="PRINTS" id="PR01506">
    <property type="entry name" value="TATBPROTEIN"/>
</dbReference>
<dbReference type="KEGG" id="sdl:Sdel_1452"/>
<dbReference type="GO" id="GO:0008320">
    <property type="term" value="F:protein transmembrane transporter activity"/>
    <property type="evidence" value="ECO:0007669"/>
    <property type="project" value="UniProtKB-UniRule"/>
</dbReference>